<dbReference type="InterPro" id="IPR039425">
    <property type="entry name" value="RNA_pol_sigma-70-like"/>
</dbReference>
<proteinExistence type="inferred from homology"/>
<dbReference type="OrthoDB" id="263872at2"/>
<dbReference type="SUPFAM" id="SSF88946">
    <property type="entry name" value="Sigma2 domain of RNA polymerase sigma factors"/>
    <property type="match status" value="1"/>
</dbReference>
<dbReference type="SUPFAM" id="SSF88659">
    <property type="entry name" value="Sigma3 and sigma4 domains of RNA polymerase sigma factors"/>
    <property type="match status" value="1"/>
</dbReference>
<dbReference type="Gene3D" id="1.10.1740.10">
    <property type="match status" value="1"/>
</dbReference>
<dbReference type="GO" id="GO:0016987">
    <property type="term" value="F:sigma factor activity"/>
    <property type="evidence" value="ECO:0007669"/>
    <property type="project" value="UniProtKB-KW"/>
</dbReference>
<dbReference type="Pfam" id="PF08281">
    <property type="entry name" value="Sigma70_r4_2"/>
    <property type="match status" value="1"/>
</dbReference>
<evidence type="ECO:0000256" key="3">
    <source>
        <dbReference type="ARBA" id="ARBA00023082"/>
    </source>
</evidence>
<comment type="similarity">
    <text evidence="1">Belongs to the sigma-70 factor family. ECF subfamily.</text>
</comment>
<dbReference type="GO" id="GO:0003677">
    <property type="term" value="F:DNA binding"/>
    <property type="evidence" value="ECO:0007669"/>
    <property type="project" value="InterPro"/>
</dbReference>
<dbReference type="CDD" id="cd06171">
    <property type="entry name" value="Sigma70_r4"/>
    <property type="match status" value="1"/>
</dbReference>
<evidence type="ECO:0000313" key="9">
    <source>
        <dbReference type="Proteomes" id="UP000214646"/>
    </source>
</evidence>
<protein>
    <submittedName>
        <fullName evidence="8">High-affnity carbon uptake protein Hat/HatR</fullName>
    </submittedName>
</protein>
<dbReference type="Pfam" id="PF04542">
    <property type="entry name" value="Sigma70_r2"/>
    <property type="match status" value="1"/>
</dbReference>
<dbReference type="PANTHER" id="PTHR43133:SF51">
    <property type="entry name" value="RNA POLYMERASE SIGMA FACTOR"/>
    <property type="match status" value="1"/>
</dbReference>
<dbReference type="EMBL" id="NIDE01000004">
    <property type="protein sequence ID" value="OWK43441.1"/>
    <property type="molecule type" value="Genomic_DNA"/>
</dbReference>
<evidence type="ECO:0000256" key="5">
    <source>
        <dbReference type="SAM" id="MobiDB-lite"/>
    </source>
</evidence>
<reference evidence="9" key="1">
    <citation type="submission" date="2017-06" db="EMBL/GenBank/DDBJ databases">
        <title>Genome analysis of Fimbriiglobus ruber SP5, the first member of the order Planctomycetales with confirmed chitinolytic capability.</title>
        <authorList>
            <person name="Ravin N.V."/>
            <person name="Rakitin A.L."/>
            <person name="Ivanova A.A."/>
            <person name="Beletsky A.V."/>
            <person name="Kulichevskaya I.S."/>
            <person name="Mardanov A.V."/>
            <person name="Dedysh S.N."/>
        </authorList>
    </citation>
    <scope>NUCLEOTIDE SEQUENCE [LARGE SCALE GENOMIC DNA]</scope>
    <source>
        <strain evidence="9">SP5</strain>
    </source>
</reference>
<organism evidence="8 9">
    <name type="scientific">Fimbriiglobus ruber</name>
    <dbReference type="NCBI Taxonomy" id="1908690"/>
    <lineage>
        <taxon>Bacteria</taxon>
        <taxon>Pseudomonadati</taxon>
        <taxon>Planctomycetota</taxon>
        <taxon>Planctomycetia</taxon>
        <taxon>Gemmatales</taxon>
        <taxon>Gemmataceae</taxon>
        <taxon>Fimbriiglobus</taxon>
    </lineage>
</organism>
<evidence type="ECO:0000259" key="7">
    <source>
        <dbReference type="Pfam" id="PF08281"/>
    </source>
</evidence>
<dbReference type="RefSeq" id="WP_088254278.1">
    <property type="nucleotide sequence ID" value="NZ_NIDE01000004.1"/>
</dbReference>
<feature type="region of interest" description="Disordered" evidence="5">
    <location>
        <begin position="286"/>
        <end position="346"/>
    </location>
</feature>
<feature type="region of interest" description="Disordered" evidence="5">
    <location>
        <begin position="459"/>
        <end position="678"/>
    </location>
</feature>
<keyword evidence="3" id="KW-0731">Sigma factor</keyword>
<feature type="compositionally biased region" description="Low complexity" evidence="5">
    <location>
        <begin position="302"/>
        <end position="311"/>
    </location>
</feature>
<dbReference type="PANTHER" id="PTHR43133">
    <property type="entry name" value="RNA POLYMERASE ECF-TYPE SIGMA FACTO"/>
    <property type="match status" value="1"/>
</dbReference>
<sequence length="678" mass="70960">MPDARVLALLRTTRALTTPPTDGVSDADLLARFLDRGDAAAFEALVRRHGPMVRAVCRAALPNPADADDAFQATFLILVRRAAVIRDRGAIGGWLYRVAYRAAGKLRRTSRATGPLPADLPAPEPAGEPFDVRRAVEEEVGRLPEKYRLPVQLCYVAGQTTAEAARHLGWARGTVLTRLAWARKRLRKQLSGRGIAPAVGAVAALIGRQAAGGIGPELVSSTVRAAVVLAARGGLAGLVTNQTITTTEGVLRTMALNNLKWVAGVLLVAVALTGIGVNHWAATTVSAAGPPDKKRGTTPAAPTDDPLVVSDPLPPPTARVEPPPAEKSKTPPLSVGKPTGTWTREVDTETKISLTIDEDRIYATAEFTEGGEKVSVTIDGDYSINKESVLFGVITGIDCTLGTPGMSRMYVGQPFAFGFRTDGDLLWVKDVRFATLGKPDGAFQLDAVLDAIAGRYVVDKTNPHPQRPKPAKSATPRARRLQGPLPSANIPTPTPDTAPSVIGVPANIPTPIPDAALPTLTPPPPPQVGVGQVPPQTSRQGTVRTSEGHPPATGVGPVPLPTSGLPPAPVPLTPETSPVPSSDLKKEPQSSVPAIPPQEKNPDSHATRNVPALPTPISDKKEDSPSSVPPILGQAPKTERPSSIPTLPPSNANPELGSPRSAPPIPGSKSDSPPGEPR</sequence>
<dbReference type="InterPro" id="IPR036388">
    <property type="entry name" value="WH-like_DNA-bd_sf"/>
</dbReference>
<dbReference type="NCBIfam" id="TIGR02937">
    <property type="entry name" value="sigma70-ECF"/>
    <property type="match status" value="1"/>
</dbReference>
<evidence type="ECO:0000256" key="4">
    <source>
        <dbReference type="ARBA" id="ARBA00023163"/>
    </source>
</evidence>
<dbReference type="InterPro" id="IPR007627">
    <property type="entry name" value="RNA_pol_sigma70_r2"/>
</dbReference>
<dbReference type="Gene3D" id="1.10.10.10">
    <property type="entry name" value="Winged helix-like DNA-binding domain superfamily/Winged helix DNA-binding domain"/>
    <property type="match status" value="1"/>
</dbReference>
<feature type="compositionally biased region" description="Pro residues" evidence="5">
    <location>
        <begin position="558"/>
        <end position="572"/>
    </location>
</feature>
<dbReference type="InterPro" id="IPR013249">
    <property type="entry name" value="RNA_pol_sigma70_r4_t2"/>
</dbReference>
<dbReference type="InterPro" id="IPR013324">
    <property type="entry name" value="RNA_pol_sigma_r3/r4-like"/>
</dbReference>
<dbReference type="Proteomes" id="UP000214646">
    <property type="component" value="Unassembled WGS sequence"/>
</dbReference>
<name>A0A225DQ83_9BACT</name>
<dbReference type="InterPro" id="IPR013325">
    <property type="entry name" value="RNA_pol_sigma_r2"/>
</dbReference>
<keyword evidence="4" id="KW-0804">Transcription</keyword>
<feature type="compositionally biased region" description="Polar residues" evidence="5">
    <location>
        <begin position="641"/>
        <end position="653"/>
    </location>
</feature>
<dbReference type="InterPro" id="IPR014284">
    <property type="entry name" value="RNA_pol_sigma-70_dom"/>
</dbReference>
<feature type="compositionally biased region" description="Pro residues" evidence="5">
    <location>
        <begin position="312"/>
        <end position="323"/>
    </location>
</feature>
<feature type="domain" description="RNA polymerase sigma-70 region 2" evidence="6">
    <location>
        <begin position="45"/>
        <end position="110"/>
    </location>
</feature>
<keyword evidence="2" id="KW-0805">Transcription regulation</keyword>
<comment type="caution">
    <text evidence="8">The sequence shown here is derived from an EMBL/GenBank/DDBJ whole genome shotgun (WGS) entry which is preliminary data.</text>
</comment>
<dbReference type="AlphaFoldDB" id="A0A225DQ83"/>
<gene>
    <name evidence="8" type="ORF">FRUB_03040</name>
</gene>
<feature type="domain" description="RNA polymerase sigma factor 70 region 4 type 2" evidence="7">
    <location>
        <begin position="134"/>
        <end position="186"/>
    </location>
</feature>
<dbReference type="GO" id="GO:0006352">
    <property type="term" value="P:DNA-templated transcription initiation"/>
    <property type="evidence" value="ECO:0007669"/>
    <property type="project" value="InterPro"/>
</dbReference>
<accession>A0A225DQ83</accession>
<keyword evidence="9" id="KW-1185">Reference proteome</keyword>
<evidence type="ECO:0000256" key="2">
    <source>
        <dbReference type="ARBA" id="ARBA00023015"/>
    </source>
</evidence>
<evidence type="ECO:0000259" key="6">
    <source>
        <dbReference type="Pfam" id="PF04542"/>
    </source>
</evidence>
<evidence type="ECO:0000313" key="8">
    <source>
        <dbReference type="EMBL" id="OWK43441.1"/>
    </source>
</evidence>
<evidence type="ECO:0000256" key="1">
    <source>
        <dbReference type="ARBA" id="ARBA00010641"/>
    </source>
</evidence>